<dbReference type="Proteomes" id="UP000688137">
    <property type="component" value="Unassembled WGS sequence"/>
</dbReference>
<evidence type="ECO:0000313" key="2">
    <source>
        <dbReference type="Proteomes" id="UP000688137"/>
    </source>
</evidence>
<name>A0A8S1Q9N9_PARPR</name>
<evidence type="ECO:0000313" key="1">
    <source>
        <dbReference type="EMBL" id="CAD8111767.1"/>
    </source>
</evidence>
<gene>
    <name evidence="1" type="ORF">PPRIM_AZ9-3.1.T1490027</name>
</gene>
<accession>A0A8S1Q9N9</accession>
<sequence>MRCYYSLYDLSSIFTIVLMRKNNTLSNPIREYYLNEYEMDNQYNPYTYIQMNEIKQCQLSRQIQLMICYQELGDNETNLIYLGRLQSCNLYKIRIFSSEFLIVTINLYITQFSWYIVSKEKDEIEKQHVYKILRNRIKRLYYYK</sequence>
<dbReference type="EMBL" id="CAJJDM010000153">
    <property type="protein sequence ID" value="CAD8111767.1"/>
    <property type="molecule type" value="Genomic_DNA"/>
</dbReference>
<proteinExistence type="predicted"/>
<organism evidence="1 2">
    <name type="scientific">Paramecium primaurelia</name>
    <dbReference type="NCBI Taxonomy" id="5886"/>
    <lineage>
        <taxon>Eukaryota</taxon>
        <taxon>Sar</taxon>
        <taxon>Alveolata</taxon>
        <taxon>Ciliophora</taxon>
        <taxon>Intramacronucleata</taxon>
        <taxon>Oligohymenophorea</taxon>
        <taxon>Peniculida</taxon>
        <taxon>Parameciidae</taxon>
        <taxon>Paramecium</taxon>
    </lineage>
</organism>
<dbReference type="AlphaFoldDB" id="A0A8S1Q9N9"/>
<protein>
    <submittedName>
        <fullName evidence="1">Uncharacterized protein</fullName>
    </submittedName>
</protein>
<keyword evidence="2" id="KW-1185">Reference proteome</keyword>
<reference evidence="1" key="1">
    <citation type="submission" date="2021-01" db="EMBL/GenBank/DDBJ databases">
        <authorList>
            <consortium name="Genoscope - CEA"/>
            <person name="William W."/>
        </authorList>
    </citation>
    <scope>NUCLEOTIDE SEQUENCE</scope>
</reference>
<comment type="caution">
    <text evidence="1">The sequence shown here is derived from an EMBL/GenBank/DDBJ whole genome shotgun (WGS) entry which is preliminary data.</text>
</comment>